<evidence type="ECO:0000256" key="1">
    <source>
        <dbReference type="SAM" id="Phobius"/>
    </source>
</evidence>
<gene>
    <name evidence="2" type="ORF">X975_03416</name>
</gene>
<evidence type="ECO:0000313" key="3">
    <source>
        <dbReference type="Proteomes" id="UP000054359"/>
    </source>
</evidence>
<dbReference type="Proteomes" id="UP000054359">
    <property type="component" value="Unassembled WGS sequence"/>
</dbReference>
<feature type="non-terminal residue" evidence="2">
    <location>
        <position position="134"/>
    </location>
</feature>
<proteinExistence type="predicted"/>
<keyword evidence="1" id="KW-1133">Transmembrane helix</keyword>
<dbReference type="EMBL" id="KK119807">
    <property type="protein sequence ID" value="KFM76802.1"/>
    <property type="molecule type" value="Genomic_DNA"/>
</dbReference>
<reference evidence="2 3" key="1">
    <citation type="submission" date="2013-11" db="EMBL/GenBank/DDBJ databases">
        <title>Genome sequencing of Stegodyphus mimosarum.</title>
        <authorList>
            <person name="Bechsgaard J."/>
        </authorList>
    </citation>
    <scope>NUCLEOTIDE SEQUENCE [LARGE SCALE GENOMIC DNA]</scope>
</reference>
<keyword evidence="1" id="KW-0812">Transmembrane</keyword>
<feature type="transmembrane region" description="Helical" evidence="1">
    <location>
        <begin position="72"/>
        <end position="93"/>
    </location>
</feature>
<keyword evidence="3" id="KW-1185">Reference proteome</keyword>
<name>A0A087UHG3_STEMI</name>
<sequence>MAGRALATTTMLARGRAKGAGVEVAAIHSRKAGQAIAAILVAGDVPTDAKVFARTQGAGIKLVADFSEVTRHAVAVVTWFFVKYMAFSMLAYIHLAIVRSSPKTAYGASLPGFETIPPVNSEFIISPWLEFYKS</sequence>
<accession>A0A087UHG3</accession>
<evidence type="ECO:0000313" key="2">
    <source>
        <dbReference type="EMBL" id="KFM76802.1"/>
    </source>
</evidence>
<keyword evidence="1" id="KW-0472">Membrane</keyword>
<organism evidence="2 3">
    <name type="scientific">Stegodyphus mimosarum</name>
    <name type="common">African social velvet spider</name>
    <dbReference type="NCBI Taxonomy" id="407821"/>
    <lineage>
        <taxon>Eukaryota</taxon>
        <taxon>Metazoa</taxon>
        <taxon>Ecdysozoa</taxon>
        <taxon>Arthropoda</taxon>
        <taxon>Chelicerata</taxon>
        <taxon>Arachnida</taxon>
        <taxon>Araneae</taxon>
        <taxon>Araneomorphae</taxon>
        <taxon>Entelegynae</taxon>
        <taxon>Eresoidea</taxon>
        <taxon>Eresidae</taxon>
        <taxon>Stegodyphus</taxon>
    </lineage>
</organism>
<dbReference type="AlphaFoldDB" id="A0A087UHG3"/>
<protein>
    <submittedName>
        <fullName evidence="2">Uncharacterized protein</fullName>
    </submittedName>
</protein>